<proteinExistence type="predicted"/>
<dbReference type="PANTHER" id="PTHR33064:SF37">
    <property type="entry name" value="RIBONUCLEASE H"/>
    <property type="match status" value="1"/>
</dbReference>
<accession>A0A9Q3BP35</accession>
<gene>
    <name evidence="2" type="ORF">O181_008559</name>
</gene>
<dbReference type="PANTHER" id="PTHR33064">
    <property type="entry name" value="POL PROTEIN"/>
    <property type="match status" value="1"/>
</dbReference>
<dbReference type="SUPFAM" id="SSF56672">
    <property type="entry name" value="DNA/RNA polymerases"/>
    <property type="match status" value="1"/>
</dbReference>
<dbReference type="InterPro" id="IPR051320">
    <property type="entry name" value="Viral_Replic_Matur_Polypro"/>
</dbReference>
<evidence type="ECO:0000313" key="2">
    <source>
        <dbReference type="EMBL" id="MBW0468844.1"/>
    </source>
</evidence>
<reference evidence="2" key="1">
    <citation type="submission" date="2021-03" db="EMBL/GenBank/DDBJ databases">
        <title>Draft genome sequence of rust myrtle Austropuccinia psidii MF-1, a brazilian biotype.</title>
        <authorList>
            <person name="Quecine M.C."/>
            <person name="Pachon D.M.R."/>
            <person name="Bonatelli M.L."/>
            <person name="Correr F.H."/>
            <person name="Franceschini L.M."/>
            <person name="Leite T.F."/>
            <person name="Margarido G.R.A."/>
            <person name="Almeida C.A."/>
            <person name="Ferrarezi J.A."/>
            <person name="Labate C.A."/>
        </authorList>
    </citation>
    <scope>NUCLEOTIDE SEQUENCE</scope>
    <source>
        <strain evidence="2">MF-1</strain>
    </source>
</reference>
<dbReference type="InterPro" id="IPR043502">
    <property type="entry name" value="DNA/RNA_pol_sf"/>
</dbReference>
<comment type="caution">
    <text evidence="2">The sequence shown here is derived from an EMBL/GenBank/DDBJ whole genome shotgun (WGS) entry which is preliminary data.</text>
</comment>
<dbReference type="AlphaFoldDB" id="A0A9Q3BP35"/>
<dbReference type="EMBL" id="AVOT02001992">
    <property type="protein sequence ID" value="MBW0468844.1"/>
    <property type="molecule type" value="Genomic_DNA"/>
</dbReference>
<feature type="domain" description="Reverse transcriptase/retrotransposon-derived protein RNase H-like" evidence="1">
    <location>
        <begin position="235"/>
        <end position="322"/>
    </location>
</feature>
<dbReference type="InterPro" id="IPR041577">
    <property type="entry name" value="RT_RNaseH_2"/>
</dbReference>
<keyword evidence="3" id="KW-1185">Reference proteome</keyword>
<dbReference type="Proteomes" id="UP000765509">
    <property type="component" value="Unassembled WGS sequence"/>
</dbReference>
<sequence>MKAPDPFGGPKAHKLRGFIQSCQLIFHNDPKNFFSDRKKVPYSTSFLTGRSGKWIEPYLSNIANDDPSSLLNTWQLFETQLFTLFGASNEFRKAEKEFDNLTVKESDSLKKEDLILGYSFIYHSNPIINSKNGLILYDSRNKASSGIISSTSSDFATVLLLDEVFKEIKYFGEDVSGSTLHLFQGDMKLHPSSFHTSLKEKRDDDKEPEEIEAVLKKITSLTSLPKEDSPFILDEEAPCQFEILKEASTTATALSHFNPSLPTIVETYASDYALGAVLSQVNYSGKNPISFDSCRILPAELNFEINDKEPLGMVWALQSWRVSSFSLSILLSIDRQFFSSILYIFEIPY</sequence>
<protein>
    <recommendedName>
        <fullName evidence="1">Reverse transcriptase/retrotransposon-derived protein RNase H-like domain-containing protein</fullName>
    </recommendedName>
</protein>
<evidence type="ECO:0000313" key="3">
    <source>
        <dbReference type="Proteomes" id="UP000765509"/>
    </source>
</evidence>
<dbReference type="OrthoDB" id="2506111at2759"/>
<dbReference type="Pfam" id="PF17919">
    <property type="entry name" value="RT_RNaseH_2"/>
    <property type="match status" value="1"/>
</dbReference>
<name>A0A9Q3BP35_9BASI</name>
<evidence type="ECO:0000259" key="1">
    <source>
        <dbReference type="Pfam" id="PF17919"/>
    </source>
</evidence>
<organism evidence="2 3">
    <name type="scientific">Austropuccinia psidii MF-1</name>
    <dbReference type="NCBI Taxonomy" id="1389203"/>
    <lineage>
        <taxon>Eukaryota</taxon>
        <taxon>Fungi</taxon>
        <taxon>Dikarya</taxon>
        <taxon>Basidiomycota</taxon>
        <taxon>Pucciniomycotina</taxon>
        <taxon>Pucciniomycetes</taxon>
        <taxon>Pucciniales</taxon>
        <taxon>Sphaerophragmiaceae</taxon>
        <taxon>Austropuccinia</taxon>
    </lineage>
</organism>